<dbReference type="Gene3D" id="3.40.50.300">
    <property type="entry name" value="P-loop containing nucleotide triphosphate hydrolases"/>
    <property type="match status" value="1"/>
</dbReference>
<reference evidence="1" key="1">
    <citation type="submission" date="2022-06" db="EMBL/GenBank/DDBJ databases">
        <title>Vallitalea longa sp. nov., an anaerobic bacterium isolated from marine sediment.</title>
        <authorList>
            <person name="Hirano S."/>
            <person name="Terahara T."/>
            <person name="Mori K."/>
            <person name="Hamada M."/>
            <person name="Matsumoto R."/>
            <person name="Kobayashi T."/>
        </authorList>
    </citation>
    <scope>NUCLEOTIDE SEQUENCE</scope>
    <source>
        <strain evidence="1">SH18-1</strain>
    </source>
</reference>
<organism evidence="1 2">
    <name type="scientific">Vallitalea longa</name>
    <dbReference type="NCBI Taxonomy" id="2936439"/>
    <lineage>
        <taxon>Bacteria</taxon>
        <taxon>Bacillati</taxon>
        <taxon>Bacillota</taxon>
        <taxon>Clostridia</taxon>
        <taxon>Lachnospirales</taxon>
        <taxon>Vallitaleaceae</taxon>
        <taxon>Vallitalea</taxon>
    </lineage>
</organism>
<gene>
    <name evidence="1" type="ORF">SH1V18_11930</name>
</gene>
<keyword evidence="2" id="KW-1185">Reference proteome</keyword>
<proteinExistence type="predicted"/>
<evidence type="ECO:0000313" key="1">
    <source>
        <dbReference type="EMBL" id="GKX28713.1"/>
    </source>
</evidence>
<dbReference type="AlphaFoldDB" id="A0A9W6DER3"/>
<comment type="caution">
    <text evidence="1">The sequence shown here is derived from an EMBL/GenBank/DDBJ whole genome shotgun (WGS) entry which is preliminary data.</text>
</comment>
<dbReference type="EMBL" id="BRLB01000001">
    <property type="protein sequence ID" value="GKX28713.1"/>
    <property type="molecule type" value="Genomic_DNA"/>
</dbReference>
<sequence length="378" mass="43371">MATNKYKVHLISDNKNLRRKLNKVTYFEEIHMDISLDVVNEDITIVDDTIININDLLENKDKISSQYIFYRVSHDNFRFSTKSILDSNNILLIGPYMTDDNLVEFVCQNVIKAYKFNVNKNIITFFGADTKVGTTQIAQSIAEKITDKTDAKVCLIFLDGEVGTDYINVDFKNNIDSIKIKLISGLVTVDEILDIAETGKNKKLLMIEGTKSILYRKEYQPEHISQLLNILSLACDVVIVDAGSYIDRAMSISALTATNHRYLVTTQQANSLRRYVEKRPILEILSLDDFQVIVNKHMQEGSLLTNYDVAKTYGQPYLAKINFSRYALEAEKDRKTLIHYNDKDLNKDINKLTDVIIDQMALIKKETPKKRKWFKGVV</sequence>
<dbReference type="Proteomes" id="UP001144256">
    <property type="component" value="Unassembled WGS sequence"/>
</dbReference>
<evidence type="ECO:0000313" key="2">
    <source>
        <dbReference type="Proteomes" id="UP001144256"/>
    </source>
</evidence>
<name>A0A9W6DER3_9FIRM</name>
<protein>
    <submittedName>
        <fullName evidence="1">Uncharacterized protein</fullName>
    </submittedName>
</protein>
<dbReference type="SUPFAM" id="SSF52540">
    <property type="entry name" value="P-loop containing nucleoside triphosphate hydrolases"/>
    <property type="match status" value="1"/>
</dbReference>
<accession>A0A9W6DER3</accession>
<dbReference type="InterPro" id="IPR027417">
    <property type="entry name" value="P-loop_NTPase"/>
</dbReference>
<dbReference type="RefSeq" id="WP_281813308.1">
    <property type="nucleotide sequence ID" value="NZ_BRLB01000001.1"/>
</dbReference>